<evidence type="ECO:0000313" key="1">
    <source>
        <dbReference type="EMBL" id="EUJ16550.1"/>
    </source>
</evidence>
<protein>
    <submittedName>
        <fullName evidence="1">Uncharacterized protein</fullName>
    </submittedName>
</protein>
<dbReference type="Proteomes" id="UP000019246">
    <property type="component" value="Unassembled WGS sequence"/>
</dbReference>
<sequence length="70" mass="8347">MTISLLVELKHNEKQAVLYVPENNQEMTIDLTEEDYKMIQILIPKDPKEDEEIYLPFDTGTQKFVWNIFD</sequence>
<name>W7ATN0_9LIST</name>
<accession>W7ATN0</accession>
<proteinExistence type="predicted"/>
<organism evidence="1 2">
    <name type="scientific">Listeria aquatica FSL S10-1188</name>
    <dbReference type="NCBI Taxonomy" id="1265818"/>
    <lineage>
        <taxon>Bacteria</taxon>
        <taxon>Bacillati</taxon>
        <taxon>Bacillota</taxon>
        <taxon>Bacilli</taxon>
        <taxon>Bacillales</taxon>
        <taxon>Listeriaceae</taxon>
        <taxon>Listeria</taxon>
    </lineage>
</organism>
<dbReference type="PATRIC" id="fig|1265818.5.peg.3204"/>
<evidence type="ECO:0000313" key="2">
    <source>
        <dbReference type="Proteomes" id="UP000019246"/>
    </source>
</evidence>
<comment type="caution">
    <text evidence="1">The sequence shown here is derived from an EMBL/GenBank/DDBJ whole genome shotgun (WGS) entry which is preliminary data.</text>
</comment>
<keyword evidence="2" id="KW-1185">Reference proteome</keyword>
<reference evidence="1 2" key="1">
    <citation type="journal article" date="2014" name="Int. J. Syst. Evol. Microbiol.">
        <title>Listeria floridensis sp. nov., Listeria aquatica sp. nov., Listeria cornellensis sp. nov., Listeria riparia sp. nov. and Listeria grandensis sp. nov., from agricultural and natural environments.</title>
        <authorList>
            <person name="den Bakker H.C."/>
            <person name="Warchocki S."/>
            <person name="Wright E.M."/>
            <person name="Allred A.F."/>
            <person name="Ahlstrom C."/>
            <person name="Manuel C.S."/>
            <person name="Stasiewicz M.J."/>
            <person name="Burrell A."/>
            <person name="Roof S."/>
            <person name="Strawn L."/>
            <person name="Fortes E.D."/>
            <person name="Nightingale K.K."/>
            <person name="Kephart D."/>
            <person name="Wiedmann M."/>
        </authorList>
    </citation>
    <scope>NUCLEOTIDE SEQUENCE [LARGE SCALE GENOMIC DNA]</scope>
    <source>
        <strain evidence="1 2">FSL S10-1188</strain>
    </source>
</reference>
<dbReference type="AlphaFoldDB" id="W7ATN0"/>
<dbReference type="STRING" id="1265818.MAQA_15866"/>
<dbReference type="RefSeq" id="WP_036074521.1">
    <property type="nucleotide sequence ID" value="NZ_AOCG01000023.1"/>
</dbReference>
<dbReference type="EMBL" id="AOCG01000023">
    <property type="protein sequence ID" value="EUJ16550.1"/>
    <property type="molecule type" value="Genomic_DNA"/>
</dbReference>
<gene>
    <name evidence="1" type="ORF">MAQA_15866</name>
</gene>